<organism evidence="1 2">
    <name type="scientific">Clostridium acidisoli DSM 12555</name>
    <dbReference type="NCBI Taxonomy" id="1121291"/>
    <lineage>
        <taxon>Bacteria</taxon>
        <taxon>Bacillati</taxon>
        <taxon>Bacillota</taxon>
        <taxon>Clostridia</taxon>
        <taxon>Eubacteriales</taxon>
        <taxon>Clostridiaceae</taxon>
        <taxon>Clostridium</taxon>
    </lineage>
</organism>
<sequence>MIDFESSNVILNIRSERAAREAALTYAYRIENKEPLKATEVIKKVFNNMNREELLKEIKP</sequence>
<dbReference type="EMBL" id="FWXH01000045">
    <property type="protein sequence ID" value="SMC29425.1"/>
    <property type="molecule type" value="Genomic_DNA"/>
</dbReference>
<accession>A0A1W1XZX6</accession>
<evidence type="ECO:0000313" key="2">
    <source>
        <dbReference type="Proteomes" id="UP000192468"/>
    </source>
</evidence>
<dbReference type="AlphaFoldDB" id="A0A1W1XZX6"/>
<evidence type="ECO:0000313" key="1">
    <source>
        <dbReference type="EMBL" id="SMC29425.1"/>
    </source>
</evidence>
<name>A0A1W1XZX6_9CLOT</name>
<reference evidence="1 2" key="1">
    <citation type="submission" date="2017-04" db="EMBL/GenBank/DDBJ databases">
        <authorList>
            <person name="Afonso C.L."/>
            <person name="Miller P.J."/>
            <person name="Scott M.A."/>
            <person name="Spackman E."/>
            <person name="Goraichik I."/>
            <person name="Dimitrov K.M."/>
            <person name="Suarez D.L."/>
            <person name="Swayne D.E."/>
        </authorList>
    </citation>
    <scope>NUCLEOTIDE SEQUENCE [LARGE SCALE GENOMIC DNA]</scope>
    <source>
        <strain evidence="1 2">DSM 12555</strain>
    </source>
</reference>
<keyword evidence="2" id="KW-1185">Reference proteome</keyword>
<proteinExistence type="predicted"/>
<dbReference type="RefSeq" id="WP_084117854.1">
    <property type="nucleotide sequence ID" value="NZ_FWXH01000045.1"/>
</dbReference>
<dbReference type="Proteomes" id="UP000192468">
    <property type="component" value="Unassembled WGS sequence"/>
</dbReference>
<protein>
    <submittedName>
        <fullName evidence="1">Uncharacterized protein</fullName>
    </submittedName>
</protein>
<gene>
    <name evidence="1" type="ORF">SAMN02745134_03895</name>
</gene>